<dbReference type="PANTHER" id="PTHR33237:SF21">
    <property type="entry name" value="TRANSMEMBRANE PROTEIN"/>
    <property type="match status" value="1"/>
</dbReference>
<evidence type="ECO:0000256" key="1">
    <source>
        <dbReference type="SAM" id="MobiDB-lite"/>
    </source>
</evidence>
<evidence type="ECO:0000313" key="2">
    <source>
        <dbReference type="EnsemblPlants" id="AET6Gv20887900.2"/>
    </source>
</evidence>
<feature type="compositionally biased region" description="Low complexity" evidence="1">
    <location>
        <begin position="187"/>
        <end position="199"/>
    </location>
</feature>
<feature type="compositionally biased region" description="Low complexity" evidence="1">
    <location>
        <begin position="264"/>
        <end position="280"/>
    </location>
</feature>
<feature type="compositionally biased region" description="Basic residues" evidence="1">
    <location>
        <begin position="253"/>
        <end position="263"/>
    </location>
</feature>
<feature type="region of interest" description="Disordered" evidence="1">
    <location>
        <begin position="247"/>
        <end position="280"/>
    </location>
</feature>
<dbReference type="PANTHER" id="PTHR33237">
    <property type="entry name" value="F2P16.13 PROTEIN-RELATED"/>
    <property type="match status" value="1"/>
</dbReference>
<keyword evidence="3" id="KW-1185">Reference proteome</keyword>
<dbReference type="Proteomes" id="UP000015105">
    <property type="component" value="Chromosome 6D"/>
</dbReference>
<name>A0A453PWU1_AEGTS</name>
<feature type="region of interest" description="Disordered" evidence="1">
    <location>
        <begin position="150"/>
        <end position="213"/>
    </location>
</feature>
<dbReference type="Gramene" id="AET6Gv20887900.2">
    <property type="protein sequence ID" value="AET6Gv20887900.2"/>
    <property type="gene ID" value="AET6Gv20887900"/>
</dbReference>
<dbReference type="STRING" id="200361.A0A453PWU1"/>
<reference evidence="2" key="4">
    <citation type="submission" date="2019-03" db="UniProtKB">
        <authorList>
            <consortium name="EnsemblPlants"/>
        </authorList>
    </citation>
    <scope>IDENTIFICATION</scope>
</reference>
<feature type="compositionally biased region" description="Low complexity" evidence="1">
    <location>
        <begin position="161"/>
        <end position="176"/>
    </location>
</feature>
<reference evidence="3" key="2">
    <citation type="journal article" date="2017" name="Nat. Plants">
        <title>The Aegilops tauschii genome reveals multiple impacts of transposons.</title>
        <authorList>
            <person name="Zhao G."/>
            <person name="Zou C."/>
            <person name="Li K."/>
            <person name="Wang K."/>
            <person name="Li T."/>
            <person name="Gao L."/>
            <person name="Zhang X."/>
            <person name="Wang H."/>
            <person name="Yang Z."/>
            <person name="Liu X."/>
            <person name="Jiang W."/>
            <person name="Mao L."/>
            <person name="Kong X."/>
            <person name="Jiao Y."/>
            <person name="Jia J."/>
        </authorList>
    </citation>
    <scope>NUCLEOTIDE SEQUENCE [LARGE SCALE GENOMIC DNA]</scope>
    <source>
        <strain evidence="3">cv. AL8/78</strain>
    </source>
</reference>
<accession>A0A453PWU1</accession>
<sequence>KEEDYRRNLPSFLLLPSLAHSTRCHLKETNQCRLSIELEQAPIHPSKTPDPKTKDTIRVTMGLCASMLRRRAKQRHPEPRRGTPTALFVVRGEGDRRPEPLVLRVQDSGRPQLQKPPANVASRRHERCSRQQGADAPDRMVVSCAQPPRLGTARSTAGVEPGATPPTRKTATPAGRGAPMTPGRYGTPSTAPPTTTASPLIVPGTPASTAMTPGRPVWQRRILMGMRCELPRFSGLLLYDEHGRPMHLATPGRRNHRQGKKKTASASARTPSTTTLRDLL</sequence>
<reference evidence="2" key="5">
    <citation type="journal article" date="2021" name="G3 (Bethesda)">
        <title>Aegilops tauschii genome assembly Aet v5.0 features greater sequence contiguity and improved annotation.</title>
        <authorList>
            <person name="Wang L."/>
            <person name="Zhu T."/>
            <person name="Rodriguez J.C."/>
            <person name="Deal K.R."/>
            <person name="Dubcovsky J."/>
            <person name="McGuire P.E."/>
            <person name="Lux T."/>
            <person name="Spannagl M."/>
            <person name="Mayer K.F.X."/>
            <person name="Baldrich P."/>
            <person name="Meyers B.C."/>
            <person name="Huo N."/>
            <person name="Gu Y.Q."/>
            <person name="Zhou H."/>
            <person name="Devos K.M."/>
            <person name="Bennetzen J.L."/>
            <person name="Unver T."/>
            <person name="Budak H."/>
            <person name="Gulick P.J."/>
            <person name="Galiba G."/>
            <person name="Kalapos B."/>
            <person name="Nelson D.R."/>
            <person name="Li P."/>
            <person name="You F.M."/>
            <person name="Luo M.C."/>
            <person name="Dvorak J."/>
        </authorList>
    </citation>
    <scope>NUCLEOTIDE SEQUENCE [LARGE SCALE GENOMIC DNA]</scope>
    <source>
        <strain evidence="2">cv. AL8/78</strain>
    </source>
</reference>
<feature type="region of interest" description="Disordered" evidence="1">
    <location>
        <begin position="110"/>
        <end position="137"/>
    </location>
</feature>
<evidence type="ECO:0000313" key="3">
    <source>
        <dbReference type="Proteomes" id="UP000015105"/>
    </source>
</evidence>
<reference evidence="3" key="1">
    <citation type="journal article" date="2014" name="Science">
        <title>Ancient hybridizations among the ancestral genomes of bread wheat.</title>
        <authorList>
            <consortium name="International Wheat Genome Sequencing Consortium,"/>
            <person name="Marcussen T."/>
            <person name="Sandve S.R."/>
            <person name="Heier L."/>
            <person name="Spannagl M."/>
            <person name="Pfeifer M."/>
            <person name="Jakobsen K.S."/>
            <person name="Wulff B.B."/>
            <person name="Steuernagel B."/>
            <person name="Mayer K.F."/>
            <person name="Olsen O.A."/>
        </authorList>
    </citation>
    <scope>NUCLEOTIDE SEQUENCE [LARGE SCALE GENOMIC DNA]</scope>
    <source>
        <strain evidence="3">cv. AL8/78</strain>
    </source>
</reference>
<reference evidence="2" key="3">
    <citation type="journal article" date="2017" name="Nature">
        <title>Genome sequence of the progenitor of the wheat D genome Aegilops tauschii.</title>
        <authorList>
            <person name="Luo M.C."/>
            <person name="Gu Y.Q."/>
            <person name="Puiu D."/>
            <person name="Wang H."/>
            <person name="Twardziok S.O."/>
            <person name="Deal K.R."/>
            <person name="Huo N."/>
            <person name="Zhu T."/>
            <person name="Wang L."/>
            <person name="Wang Y."/>
            <person name="McGuire P.E."/>
            <person name="Liu S."/>
            <person name="Long H."/>
            <person name="Ramasamy R.K."/>
            <person name="Rodriguez J.C."/>
            <person name="Van S.L."/>
            <person name="Yuan L."/>
            <person name="Wang Z."/>
            <person name="Xia Z."/>
            <person name="Xiao L."/>
            <person name="Anderson O.D."/>
            <person name="Ouyang S."/>
            <person name="Liang Y."/>
            <person name="Zimin A.V."/>
            <person name="Pertea G."/>
            <person name="Qi P."/>
            <person name="Bennetzen J.L."/>
            <person name="Dai X."/>
            <person name="Dawson M.W."/>
            <person name="Muller H.G."/>
            <person name="Kugler K."/>
            <person name="Rivarola-Duarte L."/>
            <person name="Spannagl M."/>
            <person name="Mayer K.F.X."/>
            <person name="Lu F.H."/>
            <person name="Bevan M.W."/>
            <person name="Leroy P."/>
            <person name="Li P."/>
            <person name="You F.M."/>
            <person name="Sun Q."/>
            <person name="Liu Z."/>
            <person name="Lyons E."/>
            <person name="Wicker T."/>
            <person name="Salzberg S.L."/>
            <person name="Devos K.M."/>
            <person name="Dvorak J."/>
        </authorList>
    </citation>
    <scope>NUCLEOTIDE SEQUENCE [LARGE SCALE GENOMIC DNA]</scope>
    <source>
        <strain evidence="2">cv. AL8/78</strain>
    </source>
</reference>
<dbReference type="EnsemblPlants" id="AET6Gv20887900.2">
    <property type="protein sequence ID" value="AET6Gv20887900.2"/>
    <property type="gene ID" value="AET6Gv20887900"/>
</dbReference>
<protein>
    <submittedName>
        <fullName evidence="2">Uncharacterized protein</fullName>
    </submittedName>
</protein>
<organism evidence="2 3">
    <name type="scientific">Aegilops tauschii subsp. strangulata</name>
    <name type="common">Goatgrass</name>
    <dbReference type="NCBI Taxonomy" id="200361"/>
    <lineage>
        <taxon>Eukaryota</taxon>
        <taxon>Viridiplantae</taxon>
        <taxon>Streptophyta</taxon>
        <taxon>Embryophyta</taxon>
        <taxon>Tracheophyta</taxon>
        <taxon>Spermatophyta</taxon>
        <taxon>Magnoliopsida</taxon>
        <taxon>Liliopsida</taxon>
        <taxon>Poales</taxon>
        <taxon>Poaceae</taxon>
        <taxon>BOP clade</taxon>
        <taxon>Pooideae</taxon>
        <taxon>Triticodae</taxon>
        <taxon>Triticeae</taxon>
        <taxon>Triticinae</taxon>
        <taxon>Aegilops</taxon>
    </lineage>
</organism>
<feature type="region of interest" description="Disordered" evidence="1">
    <location>
        <begin position="70"/>
        <end position="94"/>
    </location>
</feature>
<dbReference type="AlphaFoldDB" id="A0A453PWU1"/>
<proteinExistence type="predicted"/>